<organism evidence="1 2">
    <name type="scientific">Ophiobolus disseminans</name>
    <dbReference type="NCBI Taxonomy" id="1469910"/>
    <lineage>
        <taxon>Eukaryota</taxon>
        <taxon>Fungi</taxon>
        <taxon>Dikarya</taxon>
        <taxon>Ascomycota</taxon>
        <taxon>Pezizomycotina</taxon>
        <taxon>Dothideomycetes</taxon>
        <taxon>Pleosporomycetidae</taxon>
        <taxon>Pleosporales</taxon>
        <taxon>Pleosporineae</taxon>
        <taxon>Phaeosphaeriaceae</taxon>
        <taxon>Ophiobolus</taxon>
    </lineage>
</organism>
<dbReference type="Proteomes" id="UP000799424">
    <property type="component" value="Unassembled WGS sequence"/>
</dbReference>
<reference evidence="1" key="1">
    <citation type="journal article" date="2020" name="Stud. Mycol.">
        <title>101 Dothideomycetes genomes: a test case for predicting lifestyles and emergence of pathogens.</title>
        <authorList>
            <person name="Haridas S."/>
            <person name="Albert R."/>
            <person name="Binder M."/>
            <person name="Bloem J."/>
            <person name="Labutti K."/>
            <person name="Salamov A."/>
            <person name="Andreopoulos B."/>
            <person name="Baker S."/>
            <person name="Barry K."/>
            <person name="Bills G."/>
            <person name="Bluhm B."/>
            <person name="Cannon C."/>
            <person name="Castanera R."/>
            <person name="Culley D."/>
            <person name="Daum C."/>
            <person name="Ezra D."/>
            <person name="Gonzalez J."/>
            <person name="Henrissat B."/>
            <person name="Kuo A."/>
            <person name="Liang C."/>
            <person name="Lipzen A."/>
            <person name="Lutzoni F."/>
            <person name="Magnuson J."/>
            <person name="Mondo S."/>
            <person name="Nolan M."/>
            <person name="Ohm R."/>
            <person name="Pangilinan J."/>
            <person name="Park H.-J."/>
            <person name="Ramirez L."/>
            <person name="Alfaro M."/>
            <person name="Sun H."/>
            <person name="Tritt A."/>
            <person name="Yoshinaga Y."/>
            <person name="Zwiers L.-H."/>
            <person name="Turgeon B."/>
            <person name="Goodwin S."/>
            <person name="Spatafora J."/>
            <person name="Crous P."/>
            <person name="Grigoriev I."/>
        </authorList>
    </citation>
    <scope>NUCLEOTIDE SEQUENCE</scope>
    <source>
        <strain evidence="1">CBS 113818</strain>
    </source>
</reference>
<evidence type="ECO:0000313" key="2">
    <source>
        <dbReference type="Proteomes" id="UP000799424"/>
    </source>
</evidence>
<keyword evidence="2" id="KW-1185">Reference proteome</keyword>
<gene>
    <name evidence="1" type="ORF">CC86DRAFT_407003</name>
</gene>
<dbReference type="EMBL" id="MU006227">
    <property type="protein sequence ID" value="KAF2825741.1"/>
    <property type="molecule type" value="Genomic_DNA"/>
</dbReference>
<accession>A0A6A6ZXG9</accession>
<dbReference type="AlphaFoldDB" id="A0A6A6ZXG9"/>
<sequence length="213" mass="24214">MDPSYETILKLQSELEPDPLDPDAMESLLDTFQNPYNPKVSFPVAAPVPTKEEIRQFLFRTDDLTSNLLKTTLVQRQLGQALQDVLRQHSMARTALELQFLTRAFHIAAIGTPKPFAKVPQTVAIQFLPPNAIGTTWRTAVLAYTGDKKRQPGAMPRLLMKGELKTSEEEAEWALKKKMWKFTDRAVPELMDILGKPSMREINKDVIRILKEI</sequence>
<protein>
    <submittedName>
        <fullName evidence="1">Uncharacterized protein</fullName>
    </submittedName>
</protein>
<proteinExistence type="predicted"/>
<evidence type="ECO:0000313" key="1">
    <source>
        <dbReference type="EMBL" id="KAF2825741.1"/>
    </source>
</evidence>
<name>A0A6A6ZXG9_9PLEO</name>